<evidence type="ECO:0008006" key="6">
    <source>
        <dbReference type="Google" id="ProtNLM"/>
    </source>
</evidence>
<dbReference type="Pfam" id="PF02709">
    <property type="entry name" value="Glyco_transf_7C"/>
    <property type="match status" value="1"/>
</dbReference>
<accession>A0A8J3LDB8</accession>
<dbReference type="AlphaFoldDB" id="A0A8J3LDB8"/>
<evidence type="ECO:0000259" key="3">
    <source>
        <dbReference type="Pfam" id="PF02709"/>
    </source>
</evidence>
<dbReference type="InterPro" id="IPR029044">
    <property type="entry name" value="Nucleotide-diphossugar_trans"/>
</dbReference>
<dbReference type="InterPro" id="IPR050834">
    <property type="entry name" value="Glycosyltransf_2"/>
</dbReference>
<organism evidence="4 5">
    <name type="scientific">Catellatospora coxensis</name>
    <dbReference type="NCBI Taxonomy" id="310354"/>
    <lineage>
        <taxon>Bacteria</taxon>
        <taxon>Bacillati</taxon>
        <taxon>Actinomycetota</taxon>
        <taxon>Actinomycetes</taxon>
        <taxon>Micromonosporales</taxon>
        <taxon>Micromonosporaceae</taxon>
        <taxon>Catellatospora</taxon>
    </lineage>
</organism>
<keyword evidence="1" id="KW-0808">Transferase</keyword>
<dbReference type="Pfam" id="PF00535">
    <property type="entry name" value="Glycos_transf_2"/>
    <property type="match status" value="1"/>
</dbReference>
<feature type="domain" description="Galactosyltransferase C-terminal" evidence="3">
    <location>
        <begin position="181"/>
        <end position="231"/>
    </location>
</feature>
<keyword evidence="5" id="KW-1185">Reference proteome</keyword>
<dbReference type="EMBL" id="BONI01000094">
    <property type="protein sequence ID" value="GIG10590.1"/>
    <property type="molecule type" value="Genomic_DNA"/>
</dbReference>
<dbReference type="PANTHER" id="PTHR43685">
    <property type="entry name" value="GLYCOSYLTRANSFERASE"/>
    <property type="match status" value="1"/>
</dbReference>
<dbReference type="InterPro" id="IPR001173">
    <property type="entry name" value="Glyco_trans_2-like"/>
</dbReference>
<dbReference type="Gene3D" id="3.90.550.10">
    <property type="entry name" value="Spore Coat Polysaccharide Biosynthesis Protein SpsA, Chain A"/>
    <property type="match status" value="1"/>
</dbReference>
<dbReference type="RefSeq" id="WP_203698560.1">
    <property type="nucleotide sequence ID" value="NZ_BAAALC010000088.1"/>
</dbReference>
<evidence type="ECO:0000256" key="1">
    <source>
        <dbReference type="ARBA" id="ARBA00022679"/>
    </source>
</evidence>
<name>A0A8J3LDB8_9ACTN</name>
<dbReference type="Proteomes" id="UP000630887">
    <property type="component" value="Unassembled WGS sequence"/>
</dbReference>
<sequence length="414" mass="46312">MTDSAPTPRASVIIPTYNRADLLRLMLEHLSRQTLPVTEFEVIVSDDGSGDDTAAVVASFTDRLRLKYWFQEDLGDRVSLARNNAATLAEADLLIFLDGGGMLAPDLVERHLAAHDVPQRRAVCGYAWGYDPRYPALEGLDRDLAAMHPEQVLAKYRDLPAFRDIRHEPLAAWDFAFDALPLPWQLFFGLNCSMRAADFHAVGGFDEDMTGWGCEDLEMGFKLQRAGIAFHFATDAWIIEWPHERDMSKRWPQMVANTFKFLRKYPEPVIEMGYVLCAADEYWRWEPCWLELRSWSEQVAEVDVADELAQAVARIGAGERIAVFGAGAVLPPQLPPSVVADFDAALVRRATAGTEHTALHAVGVRTLLEDQSVDTVLVTSRLAGLWDTWREHILTEAHRIGRKVELLGPGMTAG</sequence>
<dbReference type="PANTHER" id="PTHR43685:SF3">
    <property type="entry name" value="SLR2126 PROTEIN"/>
    <property type="match status" value="1"/>
</dbReference>
<evidence type="ECO:0000313" key="5">
    <source>
        <dbReference type="Proteomes" id="UP000630887"/>
    </source>
</evidence>
<dbReference type="InterPro" id="IPR027791">
    <property type="entry name" value="Galactosyl_T_C"/>
</dbReference>
<dbReference type="SUPFAM" id="SSF53448">
    <property type="entry name" value="Nucleotide-diphospho-sugar transferases"/>
    <property type="match status" value="1"/>
</dbReference>
<reference evidence="4 5" key="1">
    <citation type="submission" date="2021-01" db="EMBL/GenBank/DDBJ databases">
        <title>Whole genome shotgun sequence of Catellatospora coxensis NBRC 107359.</title>
        <authorList>
            <person name="Komaki H."/>
            <person name="Tamura T."/>
        </authorList>
    </citation>
    <scope>NUCLEOTIDE SEQUENCE [LARGE SCALE GENOMIC DNA]</scope>
    <source>
        <strain evidence="4 5">NBRC 107359</strain>
    </source>
</reference>
<comment type="caution">
    <text evidence="4">The sequence shown here is derived from an EMBL/GenBank/DDBJ whole genome shotgun (WGS) entry which is preliminary data.</text>
</comment>
<evidence type="ECO:0000259" key="2">
    <source>
        <dbReference type="Pfam" id="PF00535"/>
    </source>
</evidence>
<gene>
    <name evidence="4" type="ORF">Cco03nite_72900</name>
</gene>
<evidence type="ECO:0000313" key="4">
    <source>
        <dbReference type="EMBL" id="GIG10590.1"/>
    </source>
</evidence>
<feature type="domain" description="Glycosyltransferase 2-like" evidence="2">
    <location>
        <begin position="11"/>
        <end position="126"/>
    </location>
</feature>
<dbReference type="GO" id="GO:0016740">
    <property type="term" value="F:transferase activity"/>
    <property type="evidence" value="ECO:0007669"/>
    <property type="project" value="UniProtKB-KW"/>
</dbReference>
<protein>
    <recommendedName>
        <fullName evidence="6">GT2 family glycosyltransferase</fullName>
    </recommendedName>
</protein>
<proteinExistence type="predicted"/>